<dbReference type="eggNOG" id="COG3539">
    <property type="taxonomic scope" value="Bacteria"/>
</dbReference>
<dbReference type="EMBL" id="AM942759">
    <property type="protein sequence ID" value="CAR42315.1"/>
    <property type="molecule type" value="Genomic_DNA"/>
</dbReference>
<dbReference type="EnsemblBacteria" id="CAR42315">
    <property type="protein sequence ID" value="CAR42315"/>
    <property type="gene ID" value="PMI1067"/>
</dbReference>
<dbReference type="SUPFAM" id="SSF49401">
    <property type="entry name" value="Bacterial adhesins"/>
    <property type="match status" value="1"/>
</dbReference>
<organism evidence="2 3">
    <name type="scientific">Proteus mirabilis (strain HI4320)</name>
    <dbReference type="NCBI Taxonomy" id="529507"/>
    <lineage>
        <taxon>Bacteria</taxon>
        <taxon>Pseudomonadati</taxon>
        <taxon>Pseudomonadota</taxon>
        <taxon>Gammaproteobacteria</taxon>
        <taxon>Enterobacterales</taxon>
        <taxon>Morganellaceae</taxon>
        <taxon>Proteus</taxon>
    </lineage>
</organism>
<protein>
    <submittedName>
        <fullName evidence="2">Fimbrial protein</fullName>
    </submittedName>
</protein>
<feature type="domain" description="Fimbrial-type adhesion" evidence="1">
    <location>
        <begin position="39"/>
        <end position="177"/>
    </location>
</feature>
<evidence type="ECO:0000313" key="3">
    <source>
        <dbReference type="Proteomes" id="UP000008319"/>
    </source>
</evidence>
<dbReference type="InterPro" id="IPR000259">
    <property type="entry name" value="Adhesion_dom_fimbrial"/>
</dbReference>
<sequence length="182" mass="19909">MSFCMNKKIYMYFIITCLSNFPQPSLSDEILPDAQLTISLDVVRITCDINNGKGFNKIVDFDVINESNLLAGNQPAVKTQFIVDCQKSGFKPEHIDIKVKPGSQGALNNGIGGELKTNLSGVGIYLSWADSSPINLSGVNKSFSADLNNQFDISFFAKPYAQSQIVEKGSLKSSIIINALYK</sequence>
<dbReference type="AlphaFoldDB" id="B4EVQ2"/>
<dbReference type="InterPro" id="IPR008966">
    <property type="entry name" value="Adhesion_dom_sf"/>
</dbReference>
<dbReference type="GO" id="GO:0009289">
    <property type="term" value="C:pilus"/>
    <property type="evidence" value="ECO:0007669"/>
    <property type="project" value="InterPro"/>
</dbReference>
<dbReference type="Pfam" id="PF00419">
    <property type="entry name" value="Fimbrial"/>
    <property type="match status" value="1"/>
</dbReference>
<accession>B4EVQ2</accession>
<proteinExistence type="predicted"/>
<name>B4EVQ2_PROMH</name>
<gene>
    <name evidence="2" type="ordered locus">PMI1067</name>
</gene>
<dbReference type="KEGG" id="pmr:PMI1067"/>
<evidence type="ECO:0000313" key="2">
    <source>
        <dbReference type="EMBL" id="CAR42315.1"/>
    </source>
</evidence>
<dbReference type="GO" id="GO:0007155">
    <property type="term" value="P:cell adhesion"/>
    <property type="evidence" value="ECO:0007669"/>
    <property type="project" value="InterPro"/>
</dbReference>
<keyword evidence="3" id="KW-1185">Reference proteome</keyword>
<reference evidence="2 3" key="1">
    <citation type="journal article" date="2008" name="J. Bacteriol.">
        <title>Complete genome sequence of uropathogenic Proteus mirabilis, a master of both adherence and motility.</title>
        <authorList>
            <person name="Pearson M.M."/>
            <person name="Sebaihia M."/>
            <person name="Churcher C."/>
            <person name="Quail M.A."/>
            <person name="Seshasayee A.S."/>
            <person name="Luscombe N.M."/>
            <person name="Abdellah Z."/>
            <person name="Arrosmith C."/>
            <person name="Atkin B."/>
            <person name="Chillingworth T."/>
            <person name="Hauser H."/>
            <person name="Jagels K."/>
            <person name="Moule S."/>
            <person name="Mungall K."/>
            <person name="Norbertczak H."/>
            <person name="Rabbinowitsch E."/>
            <person name="Walker D."/>
            <person name="Whithead S."/>
            <person name="Thomson N.R."/>
            <person name="Rather P.N."/>
            <person name="Parkhill J."/>
            <person name="Mobley H.L."/>
        </authorList>
    </citation>
    <scope>NUCLEOTIDE SEQUENCE [LARGE SCALE GENOMIC DNA]</scope>
    <source>
        <strain evidence="2 3">HI4320</strain>
    </source>
</reference>
<dbReference type="InterPro" id="IPR036937">
    <property type="entry name" value="Adhesion_dom_fimbrial_sf"/>
</dbReference>
<evidence type="ECO:0000259" key="1">
    <source>
        <dbReference type="Pfam" id="PF00419"/>
    </source>
</evidence>
<dbReference type="Gene3D" id="2.60.40.1090">
    <property type="entry name" value="Fimbrial-type adhesion domain"/>
    <property type="match status" value="1"/>
</dbReference>
<dbReference type="Proteomes" id="UP000008319">
    <property type="component" value="Chromosome"/>
</dbReference>
<dbReference type="HOGENOM" id="CLU_1509333_0_0_6"/>